<evidence type="ECO:0000259" key="10">
    <source>
        <dbReference type="PROSITE" id="PS50803"/>
    </source>
</evidence>
<dbReference type="Pfam" id="PF00046">
    <property type="entry name" value="Homeodomain"/>
    <property type="match status" value="1"/>
</dbReference>
<dbReference type="EMBL" id="JBAMIC010000002">
    <property type="protein sequence ID" value="KAK7113373.1"/>
    <property type="molecule type" value="Genomic_DNA"/>
</dbReference>
<comment type="subcellular location">
    <subcellularLocation>
        <location evidence="1 6 7">Nucleus</location>
    </subcellularLocation>
</comment>
<dbReference type="PROSITE" id="PS50071">
    <property type="entry name" value="HOMEOBOX_2"/>
    <property type="match status" value="1"/>
</dbReference>
<dbReference type="SMART" id="SM00389">
    <property type="entry name" value="HOX"/>
    <property type="match status" value="1"/>
</dbReference>
<evidence type="ECO:0000256" key="6">
    <source>
        <dbReference type="PROSITE-ProRule" id="PRU00108"/>
    </source>
</evidence>
<feature type="compositionally biased region" description="Acidic residues" evidence="8">
    <location>
        <begin position="211"/>
        <end position="223"/>
    </location>
</feature>
<dbReference type="PROSITE" id="PS50803">
    <property type="entry name" value="OAR"/>
    <property type="match status" value="1"/>
</dbReference>
<organism evidence="11 12">
    <name type="scientific">Littorina saxatilis</name>
    <dbReference type="NCBI Taxonomy" id="31220"/>
    <lineage>
        <taxon>Eukaryota</taxon>
        <taxon>Metazoa</taxon>
        <taxon>Spiralia</taxon>
        <taxon>Lophotrochozoa</taxon>
        <taxon>Mollusca</taxon>
        <taxon>Gastropoda</taxon>
        <taxon>Caenogastropoda</taxon>
        <taxon>Littorinimorpha</taxon>
        <taxon>Littorinoidea</taxon>
        <taxon>Littorinidae</taxon>
        <taxon>Littorina</taxon>
    </lineage>
</organism>
<evidence type="ECO:0000256" key="8">
    <source>
        <dbReference type="SAM" id="MobiDB-lite"/>
    </source>
</evidence>
<evidence type="ECO:0000256" key="2">
    <source>
        <dbReference type="ARBA" id="ARBA00005733"/>
    </source>
</evidence>
<dbReference type="InterPro" id="IPR003654">
    <property type="entry name" value="OAR_dom"/>
</dbReference>
<proteinExistence type="inferred from homology"/>
<comment type="similarity">
    <text evidence="2">Belongs to the paired homeobox family.</text>
</comment>
<dbReference type="GO" id="GO:0000981">
    <property type="term" value="F:DNA-binding transcription factor activity, RNA polymerase II-specific"/>
    <property type="evidence" value="ECO:0007669"/>
    <property type="project" value="InterPro"/>
</dbReference>
<feature type="domain" description="Homeobox" evidence="9">
    <location>
        <begin position="50"/>
        <end position="110"/>
    </location>
</feature>
<sequence length="485" mass="52817">MQNYGGFGLQFQHTPHPFGLLPPTHAHLGTPFFLGQYPDILLEARYGAHRKQRRSRTAFTNQQLASLEKTFAKTHYPDVVMRERLAMMTNLPEARIQVWFKNRRAKFRKKQRAAKTKVKDTTATTSTSNNTSTSSTTTSATTTATTTTSPSSNKSSTTADGATSKPTHQHSSSESTTETADQEENSSFSSADQKRDNNPEVDSHQRPLTPESEDSAMESDTGEDNSSAVDVESLDPGLEGEGERGEKQVECDSASEAAEHGSSIAAIGREETGSDEHKAETGKERNRDDDISSSPHANSVRESSLRHSDVRSHSPVSPVLMGPGDINHFNYPPFKNLSSERCHGGPMTYHPQYPHSSPFPQMGFFSLQQHALASALLHKHLGLQHMPLFQPPPSASSSLPTHFYPPTYYSGPPPPLPDVIAPPTSTTAPSRSEPLRIPPPAHISMAASGSGSDGSAKDTMMTSSIQSLRMRARQHAASLGIYENM</sequence>
<feature type="compositionally biased region" description="Basic and acidic residues" evidence="8">
    <location>
        <begin position="241"/>
        <end position="250"/>
    </location>
</feature>
<name>A0AAN9GLS8_9CAEN</name>
<keyword evidence="5 6" id="KW-0539">Nucleus</keyword>
<dbReference type="GO" id="GO:0000977">
    <property type="term" value="F:RNA polymerase II transcription regulatory region sequence-specific DNA binding"/>
    <property type="evidence" value="ECO:0007669"/>
    <property type="project" value="TreeGrafter"/>
</dbReference>
<accession>A0AAN9GLS8</accession>
<reference evidence="11 12" key="1">
    <citation type="submission" date="2024-02" db="EMBL/GenBank/DDBJ databases">
        <title>Chromosome-scale genome assembly of the rough periwinkle Littorina saxatilis.</title>
        <authorList>
            <person name="De Jode A."/>
            <person name="Faria R."/>
            <person name="Formenti G."/>
            <person name="Sims Y."/>
            <person name="Smith T.P."/>
            <person name="Tracey A."/>
            <person name="Wood J.M.D."/>
            <person name="Zagrodzka Z.B."/>
            <person name="Johannesson K."/>
            <person name="Butlin R.K."/>
            <person name="Leder E.H."/>
        </authorList>
    </citation>
    <scope>NUCLEOTIDE SEQUENCE [LARGE SCALE GENOMIC DNA]</scope>
    <source>
        <strain evidence="11">Snail1</strain>
        <tissue evidence="11">Muscle</tissue>
    </source>
</reference>
<evidence type="ECO:0000313" key="12">
    <source>
        <dbReference type="Proteomes" id="UP001374579"/>
    </source>
</evidence>
<dbReference type="FunFam" id="1.10.10.60:FF:000551">
    <property type="entry name" value="Predicted protein"/>
    <property type="match status" value="1"/>
</dbReference>
<feature type="domain" description="OAR" evidence="10">
    <location>
        <begin position="463"/>
        <end position="476"/>
    </location>
</feature>
<feature type="region of interest" description="Disordered" evidence="8">
    <location>
        <begin position="106"/>
        <end position="321"/>
    </location>
</feature>
<dbReference type="GO" id="GO:0005634">
    <property type="term" value="C:nucleus"/>
    <property type="evidence" value="ECO:0007669"/>
    <property type="project" value="UniProtKB-SubCell"/>
</dbReference>
<dbReference type="InterPro" id="IPR001356">
    <property type="entry name" value="HD"/>
</dbReference>
<feature type="compositionally biased region" description="Basic and acidic residues" evidence="8">
    <location>
        <begin position="268"/>
        <end position="290"/>
    </location>
</feature>
<dbReference type="Pfam" id="PF03826">
    <property type="entry name" value="OAR"/>
    <property type="match status" value="1"/>
</dbReference>
<evidence type="ECO:0000313" key="11">
    <source>
        <dbReference type="EMBL" id="KAK7113373.1"/>
    </source>
</evidence>
<feature type="compositionally biased region" description="Low complexity" evidence="8">
    <location>
        <begin position="121"/>
        <end position="159"/>
    </location>
</feature>
<dbReference type="Proteomes" id="UP001374579">
    <property type="component" value="Unassembled WGS sequence"/>
</dbReference>
<gene>
    <name evidence="11" type="ORF">V1264_012672</name>
</gene>
<feature type="compositionally biased region" description="Basic and acidic residues" evidence="8">
    <location>
        <begin position="192"/>
        <end position="205"/>
    </location>
</feature>
<dbReference type="PROSITE" id="PS00027">
    <property type="entry name" value="HOMEOBOX_1"/>
    <property type="match status" value="1"/>
</dbReference>
<keyword evidence="4 6" id="KW-0371">Homeobox</keyword>
<dbReference type="Gene3D" id="1.10.10.60">
    <property type="entry name" value="Homeodomain-like"/>
    <property type="match status" value="1"/>
</dbReference>
<evidence type="ECO:0000256" key="3">
    <source>
        <dbReference type="ARBA" id="ARBA00023125"/>
    </source>
</evidence>
<protein>
    <submittedName>
        <fullName evidence="11">Uncharacterized protein</fullName>
    </submittedName>
</protein>
<evidence type="ECO:0000259" key="9">
    <source>
        <dbReference type="PROSITE" id="PS50071"/>
    </source>
</evidence>
<keyword evidence="12" id="KW-1185">Reference proteome</keyword>
<evidence type="ECO:0000256" key="1">
    <source>
        <dbReference type="ARBA" id="ARBA00004123"/>
    </source>
</evidence>
<feature type="compositionally biased region" description="Basic residues" evidence="8">
    <location>
        <begin position="106"/>
        <end position="116"/>
    </location>
</feature>
<dbReference type="PANTHER" id="PTHR46639:SF2">
    <property type="entry name" value="DIENCEPHALON_MESENCEPHALON HOMEOBOX PROTEIN 1"/>
    <property type="match status" value="1"/>
</dbReference>
<comment type="caution">
    <text evidence="11">The sequence shown here is derived from an EMBL/GenBank/DDBJ whole genome shotgun (WGS) entry which is preliminary data.</text>
</comment>
<dbReference type="SUPFAM" id="SSF46689">
    <property type="entry name" value="Homeodomain-like"/>
    <property type="match status" value="1"/>
</dbReference>
<feature type="compositionally biased region" description="Basic and acidic residues" evidence="8">
    <location>
        <begin position="303"/>
        <end position="312"/>
    </location>
</feature>
<dbReference type="InterPro" id="IPR017970">
    <property type="entry name" value="Homeobox_CS"/>
</dbReference>
<dbReference type="InterPro" id="IPR009057">
    <property type="entry name" value="Homeodomain-like_sf"/>
</dbReference>
<dbReference type="CDD" id="cd00086">
    <property type="entry name" value="homeodomain"/>
    <property type="match status" value="1"/>
</dbReference>
<evidence type="ECO:0000256" key="7">
    <source>
        <dbReference type="RuleBase" id="RU000682"/>
    </source>
</evidence>
<feature type="compositionally biased region" description="Polar residues" evidence="8">
    <location>
        <begin position="292"/>
        <end position="302"/>
    </location>
</feature>
<feature type="DNA-binding region" description="Homeobox" evidence="6">
    <location>
        <begin position="52"/>
        <end position="111"/>
    </location>
</feature>
<evidence type="ECO:0000256" key="5">
    <source>
        <dbReference type="ARBA" id="ARBA00023242"/>
    </source>
</evidence>
<evidence type="ECO:0000256" key="4">
    <source>
        <dbReference type="ARBA" id="ARBA00023155"/>
    </source>
</evidence>
<dbReference type="InterPro" id="IPR052488">
    <property type="entry name" value="DMBX_homeobox"/>
</dbReference>
<feature type="compositionally biased region" description="Low complexity" evidence="8">
    <location>
        <begin position="169"/>
        <end position="179"/>
    </location>
</feature>
<keyword evidence="3 6" id="KW-0238">DNA-binding</keyword>
<dbReference type="AlphaFoldDB" id="A0AAN9GLS8"/>
<dbReference type="PANTHER" id="PTHR46639">
    <property type="entry name" value="DIENCEPHALON/MESENCEPHALON HOMEOBOX PROTEIN 1"/>
    <property type="match status" value="1"/>
</dbReference>